<dbReference type="EMBL" id="CP159218">
    <property type="protein sequence ID" value="XCG65149.1"/>
    <property type="molecule type" value="Genomic_DNA"/>
</dbReference>
<evidence type="ECO:0000256" key="3">
    <source>
        <dbReference type="PROSITE-ProRule" id="PRU00464"/>
    </source>
</evidence>
<accession>A0AAU8DUU5</accession>
<reference evidence="5" key="1">
    <citation type="submission" date="2024-05" db="EMBL/GenBank/DDBJ databases">
        <authorList>
            <person name="Cai S.Y."/>
            <person name="Jin L.M."/>
            <person name="Li H.R."/>
        </authorList>
    </citation>
    <scope>NUCLEOTIDE SEQUENCE</scope>
    <source>
        <strain evidence="5">A5-74</strain>
    </source>
</reference>
<evidence type="ECO:0000259" key="4">
    <source>
        <dbReference type="PROSITE" id="PS51084"/>
    </source>
</evidence>
<evidence type="ECO:0000256" key="2">
    <source>
        <dbReference type="PIRSR" id="PIRSR601310-3"/>
    </source>
</evidence>
<feature type="active site" description="Tele-AMP-histidine intermediate" evidence="1">
    <location>
        <position position="104"/>
    </location>
</feature>
<gene>
    <name evidence="5" type="ORF">ABLG96_07595</name>
</gene>
<evidence type="ECO:0000256" key="1">
    <source>
        <dbReference type="PIRSR" id="PIRSR601310-1"/>
    </source>
</evidence>
<dbReference type="PROSITE" id="PS00892">
    <property type="entry name" value="HIT_1"/>
    <property type="match status" value="1"/>
</dbReference>
<organism evidence="5">
    <name type="scientific">Nakamurella sp. A5-74</name>
    <dbReference type="NCBI Taxonomy" id="3158264"/>
    <lineage>
        <taxon>Bacteria</taxon>
        <taxon>Bacillati</taxon>
        <taxon>Actinomycetota</taxon>
        <taxon>Actinomycetes</taxon>
        <taxon>Nakamurellales</taxon>
        <taxon>Nakamurellaceae</taxon>
        <taxon>Nakamurella</taxon>
    </lineage>
</organism>
<proteinExistence type="predicted"/>
<protein>
    <submittedName>
        <fullName evidence="5">HIT domain-containing protein</fullName>
    </submittedName>
</protein>
<sequence length="118" mass="12166">MSDATTSCLFCRIVAGEVPADVVRRDDRTVAFRDVTPKAPTHILVVPIEHTENAAATAAADPTLVGALVLAAAEVAAGEGIADSGYRLVLNTGADAGQTVFHTHLHLLGGEPQGWPIG</sequence>
<feature type="short sequence motif" description="Histidine triad motif" evidence="2 3">
    <location>
        <begin position="102"/>
        <end position="106"/>
    </location>
</feature>
<dbReference type="PANTHER" id="PTHR23089">
    <property type="entry name" value="HISTIDINE TRIAD HIT PROTEIN"/>
    <property type="match status" value="1"/>
</dbReference>
<dbReference type="SUPFAM" id="SSF54197">
    <property type="entry name" value="HIT-like"/>
    <property type="match status" value="1"/>
</dbReference>
<evidence type="ECO:0000313" key="5">
    <source>
        <dbReference type="EMBL" id="XCG65149.1"/>
    </source>
</evidence>
<name>A0AAU8DUU5_9ACTN</name>
<dbReference type="RefSeq" id="WP_353650760.1">
    <property type="nucleotide sequence ID" value="NZ_CP159218.1"/>
</dbReference>
<feature type="domain" description="HIT" evidence="4">
    <location>
        <begin position="9"/>
        <end position="118"/>
    </location>
</feature>
<dbReference type="AlphaFoldDB" id="A0AAU8DUU5"/>
<dbReference type="PRINTS" id="PR00332">
    <property type="entry name" value="HISTRIAD"/>
</dbReference>
<dbReference type="PROSITE" id="PS51084">
    <property type="entry name" value="HIT_2"/>
    <property type="match status" value="1"/>
</dbReference>
<dbReference type="InterPro" id="IPR019808">
    <property type="entry name" value="Histidine_triad_CS"/>
</dbReference>
<dbReference type="Pfam" id="PF01230">
    <property type="entry name" value="HIT"/>
    <property type="match status" value="1"/>
</dbReference>
<dbReference type="InterPro" id="IPR001310">
    <property type="entry name" value="Histidine_triad_HIT"/>
</dbReference>
<dbReference type="GO" id="GO:0003824">
    <property type="term" value="F:catalytic activity"/>
    <property type="evidence" value="ECO:0007669"/>
    <property type="project" value="InterPro"/>
</dbReference>
<dbReference type="InterPro" id="IPR011146">
    <property type="entry name" value="HIT-like"/>
</dbReference>
<dbReference type="InterPro" id="IPR036265">
    <property type="entry name" value="HIT-like_sf"/>
</dbReference>
<dbReference type="Gene3D" id="3.30.428.10">
    <property type="entry name" value="HIT-like"/>
    <property type="match status" value="1"/>
</dbReference>